<keyword evidence="6 7" id="KW-0472">Membrane</keyword>
<dbReference type="PANTHER" id="PTHR11706:SF33">
    <property type="entry name" value="NATURAL RESISTANCE-ASSOCIATED MACROPHAGE PROTEIN 2"/>
    <property type="match status" value="1"/>
</dbReference>
<keyword evidence="3 7" id="KW-0812">Transmembrane</keyword>
<reference evidence="8 9" key="1">
    <citation type="submission" date="2023-05" db="EMBL/GenBank/DDBJ databases">
        <title>Novel species of genus Flectobacillus isolated from stream in China.</title>
        <authorList>
            <person name="Lu H."/>
        </authorList>
    </citation>
    <scope>NUCLEOTIDE SEQUENCE [LARGE SCALE GENOMIC DNA]</scope>
    <source>
        <strain evidence="8 9">KCTC 42575</strain>
    </source>
</reference>
<feature type="transmembrane region" description="Helical" evidence="7">
    <location>
        <begin position="283"/>
        <end position="308"/>
    </location>
</feature>
<protein>
    <submittedName>
        <fullName evidence="8">Nramp family divalent metal transporter</fullName>
    </submittedName>
</protein>
<keyword evidence="4" id="KW-0769">Symport</keyword>
<keyword evidence="5 7" id="KW-1133">Transmembrane helix</keyword>
<dbReference type="RefSeq" id="WP_283345145.1">
    <property type="nucleotide sequence ID" value="NZ_JASHIF010000011.1"/>
</dbReference>
<feature type="transmembrane region" description="Helical" evidence="7">
    <location>
        <begin position="329"/>
        <end position="348"/>
    </location>
</feature>
<dbReference type="EMBL" id="JASHIF010000011">
    <property type="protein sequence ID" value="MDI9860437.1"/>
    <property type="molecule type" value="Genomic_DNA"/>
</dbReference>
<sequence>MTTFKKKIISFWKVLGPGLITGASDDDPSGIATYSQAGAQFGTKLLWTAIVTYPLMVSIQEMCARIGLVAGKGLMGTIKKYYPPYILYLILLVSIPSIILNIGADIAGMGAVGHLIFPEIPVFICSISFTTLLILGIVFLSYRRIAMILKWLCIVLFSYIAIPFMLKINWLSVLHDTLIPKIEYSSDYFVALVGILGTTISPYLFFWQASMEVEEIQQRHLVVDKRVIHSMQSDVRWGMLLTNVVFFFIILTTGVVLFQAGIFHVDTVEEAARALQPLAGDNAYLLFAVGVIGTGLLAVPVLSGALSYMIAEAFDWQEGLDKKFHEAKGFYITLIVSMLVGLFVNIIGISPIKALIYTAVLYGMIAPILIAIILHISNNKTIMGRFVNTRLDNLMGALTMLVMTLAAVALVML</sequence>
<keyword evidence="2" id="KW-0813">Transport</keyword>
<evidence type="ECO:0000313" key="8">
    <source>
        <dbReference type="EMBL" id="MDI9860437.1"/>
    </source>
</evidence>
<evidence type="ECO:0000256" key="1">
    <source>
        <dbReference type="ARBA" id="ARBA00004141"/>
    </source>
</evidence>
<comment type="subcellular location">
    <subcellularLocation>
        <location evidence="1">Membrane</location>
        <topology evidence="1">Multi-pass membrane protein</topology>
    </subcellularLocation>
</comment>
<name>A0ABT6YA25_9BACT</name>
<evidence type="ECO:0000256" key="2">
    <source>
        <dbReference type="ARBA" id="ARBA00022448"/>
    </source>
</evidence>
<evidence type="ECO:0000256" key="7">
    <source>
        <dbReference type="SAM" id="Phobius"/>
    </source>
</evidence>
<keyword evidence="9" id="KW-1185">Reference proteome</keyword>
<proteinExistence type="predicted"/>
<dbReference type="Pfam" id="PF01566">
    <property type="entry name" value="Nramp"/>
    <property type="match status" value="1"/>
</dbReference>
<dbReference type="PANTHER" id="PTHR11706">
    <property type="entry name" value="SOLUTE CARRIER PROTEIN FAMILY 11 MEMBER"/>
    <property type="match status" value="1"/>
</dbReference>
<feature type="transmembrane region" description="Helical" evidence="7">
    <location>
        <begin position="149"/>
        <end position="168"/>
    </location>
</feature>
<accession>A0ABT6YA25</accession>
<feature type="transmembrane region" description="Helical" evidence="7">
    <location>
        <begin position="188"/>
        <end position="207"/>
    </location>
</feature>
<gene>
    <name evidence="8" type="ORF">QM524_14585</name>
</gene>
<feature type="transmembrane region" description="Helical" evidence="7">
    <location>
        <begin position="120"/>
        <end position="142"/>
    </location>
</feature>
<evidence type="ECO:0000256" key="6">
    <source>
        <dbReference type="ARBA" id="ARBA00023136"/>
    </source>
</evidence>
<evidence type="ECO:0000256" key="4">
    <source>
        <dbReference type="ARBA" id="ARBA00022847"/>
    </source>
</evidence>
<evidence type="ECO:0000313" key="9">
    <source>
        <dbReference type="Proteomes" id="UP001236507"/>
    </source>
</evidence>
<dbReference type="Proteomes" id="UP001236507">
    <property type="component" value="Unassembled WGS sequence"/>
</dbReference>
<feature type="transmembrane region" description="Helical" evidence="7">
    <location>
        <begin position="240"/>
        <end position="263"/>
    </location>
</feature>
<comment type="caution">
    <text evidence="8">The sequence shown here is derived from an EMBL/GenBank/DDBJ whole genome shotgun (WGS) entry which is preliminary data.</text>
</comment>
<dbReference type="NCBIfam" id="NF037982">
    <property type="entry name" value="Nramp_1"/>
    <property type="match status" value="1"/>
</dbReference>
<dbReference type="InterPro" id="IPR001046">
    <property type="entry name" value="NRAMP_fam"/>
</dbReference>
<organism evidence="8 9">
    <name type="scientific">Flectobacillus roseus</name>
    <dbReference type="NCBI Taxonomy" id="502259"/>
    <lineage>
        <taxon>Bacteria</taxon>
        <taxon>Pseudomonadati</taxon>
        <taxon>Bacteroidota</taxon>
        <taxon>Cytophagia</taxon>
        <taxon>Cytophagales</taxon>
        <taxon>Flectobacillaceae</taxon>
        <taxon>Flectobacillus</taxon>
    </lineage>
</organism>
<feature type="transmembrane region" description="Helical" evidence="7">
    <location>
        <begin position="85"/>
        <end position="108"/>
    </location>
</feature>
<feature type="transmembrane region" description="Helical" evidence="7">
    <location>
        <begin position="354"/>
        <end position="374"/>
    </location>
</feature>
<evidence type="ECO:0000256" key="3">
    <source>
        <dbReference type="ARBA" id="ARBA00022692"/>
    </source>
</evidence>
<evidence type="ECO:0000256" key="5">
    <source>
        <dbReference type="ARBA" id="ARBA00022989"/>
    </source>
</evidence>
<feature type="transmembrane region" description="Helical" evidence="7">
    <location>
        <begin position="394"/>
        <end position="412"/>
    </location>
</feature>